<name>A0A835MT08_9ROSI</name>
<organism evidence="2 3">
    <name type="scientific">Salix dunnii</name>
    <dbReference type="NCBI Taxonomy" id="1413687"/>
    <lineage>
        <taxon>Eukaryota</taxon>
        <taxon>Viridiplantae</taxon>
        <taxon>Streptophyta</taxon>
        <taxon>Embryophyta</taxon>
        <taxon>Tracheophyta</taxon>
        <taxon>Spermatophyta</taxon>
        <taxon>Magnoliopsida</taxon>
        <taxon>eudicotyledons</taxon>
        <taxon>Gunneridae</taxon>
        <taxon>Pentapetalae</taxon>
        <taxon>rosids</taxon>
        <taxon>fabids</taxon>
        <taxon>Malpighiales</taxon>
        <taxon>Salicaceae</taxon>
        <taxon>Saliceae</taxon>
        <taxon>Salix</taxon>
    </lineage>
</organism>
<sequence>MEYFAVLSLWRLFVNHMIPWLTYSLSSSAKAHQITTEKQTTMSSGAWPSPPPEETPPPSYEF</sequence>
<feature type="compositionally biased region" description="Polar residues" evidence="1">
    <location>
        <begin position="34"/>
        <end position="46"/>
    </location>
</feature>
<dbReference type="Proteomes" id="UP000657918">
    <property type="component" value="Unassembled WGS sequence"/>
</dbReference>
<comment type="caution">
    <text evidence="2">The sequence shown here is derived from an EMBL/GenBank/DDBJ whole genome shotgun (WGS) entry which is preliminary data.</text>
</comment>
<accession>A0A835MT08</accession>
<keyword evidence="3" id="KW-1185">Reference proteome</keyword>
<reference evidence="2 3" key="1">
    <citation type="submission" date="2020-10" db="EMBL/GenBank/DDBJ databases">
        <title>Plant Genome Project.</title>
        <authorList>
            <person name="Zhang R.-G."/>
        </authorList>
    </citation>
    <scope>NUCLEOTIDE SEQUENCE [LARGE SCALE GENOMIC DNA]</scope>
    <source>
        <strain evidence="2">FAFU-HL-1</strain>
        <tissue evidence="2">Leaf</tissue>
    </source>
</reference>
<feature type="region of interest" description="Disordered" evidence="1">
    <location>
        <begin position="34"/>
        <end position="62"/>
    </location>
</feature>
<dbReference type="AlphaFoldDB" id="A0A835MT08"/>
<proteinExistence type="predicted"/>
<evidence type="ECO:0000313" key="2">
    <source>
        <dbReference type="EMBL" id="KAF9668513.1"/>
    </source>
</evidence>
<evidence type="ECO:0000256" key="1">
    <source>
        <dbReference type="SAM" id="MobiDB-lite"/>
    </source>
</evidence>
<protein>
    <submittedName>
        <fullName evidence="2">Uncharacterized protein</fullName>
    </submittedName>
</protein>
<feature type="compositionally biased region" description="Pro residues" evidence="1">
    <location>
        <begin position="48"/>
        <end position="62"/>
    </location>
</feature>
<evidence type="ECO:0000313" key="3">
    <source>
        <dbReference type="Proteomes" id="UP000657918"/>
    </source>
</evidence>
<gene>
    <name evidence="2" type="ORF">SADUNF_Sadunf14G0011400</name>
</gene>
<dbReference type="EMBL" id="JADGMS010000014">
    <property type="protein sequence ID" value="KAF9668513.1"/>
    <property type="molecule type" value="Genomic_DNA"/>
</dbReference>